<dbReference type="EMBL" id="JBHTRV010000008">
    <property type="protein sequence ID" value="MFE5980770.1"/>
    <property type="molecule type" value="Genomic_DNA"/>
</dbReference>
<comment type="caution">
    <text evidence="1">The sequence shown here is derived from an EMBL/GenBank/DDBJ whole genome shotgun (WGS) entry which is preliminary data.</text>
</comment>
<organism evidence="1 2">
    <name type="scientific">Streptomyces wedmorensis</name>
    <dbReference type="NCBI Taxonomy" id="43759"/>
    <lineage>
        <taxon>Bacteria</taxon>
        <taxon>Bacillati</taxon>
        <taxon>Actinomycetota</taxon>
        <taxon>Actinomycetes</taxon>
        <taxon>Kitasatosporales</taxon>
        <taxon>Streptomycetaceae</taxon>
        <taxon>Streptomyces</taxon>
    </lineage>
</organism>
<evidence type="ECO:0000313" key="1">
    <source>
        <dbReference type="EMBL" id="MFE5980770.1"/>
    </source>
</evidence>
<proteinExistence type="predicted"/>
<sequence length="107" mass="11260">MSAVKIALHTTDSPGALLLPSHYSKSGWGMLNLSGGVVTAGKEWTDDPSVHEVHSLKRRAIKATRPVPIPPAFVHTLGNPIDRFGIAPDGRVSRNAADGYVDAAAHG</sequence>
<protein>
    <submittedName>
        <fullName evidence="1">Uncharacterized protein</fullName>
    </submittedName>
</protein>
<name>A0ABW6IVC1_STRWE</name>
<dbReference type="Proteomes" id="UP001600424">
    <property type="component" value="Unassembled WGS sequence"/>
</dbReference>
<dbReference type="RefSeq" id="WP_386248918.1">
    <property type="nucleotide sequence ID" value="NZ_JBHTRV010000008.1"/>
</dbReference>
<reference evidence="1 2" key="1">
    <citation type="submission" date="2024-09" db="EMBL/GenBank/DDBJ databases">
        <title>The Natural Products Discovery Center: Release of the First 8490 Sequenced Strains for Exploring Actinobacteria Biosynthetic Diversity.</title>
        <authorList>
            <person name="Kalkreuter E."/>
            <person name="Kautsar S.A."/>
            <person name="Yang D."/>
            <person name="Bader C.D."/>
            <person name="Teijaro C.N."/>
            <person name="Fluegel L."/>
            <person name="Davis C.M."/>
            <person name="Simpson J.R."/>
            <person name="Lauterbach L."/>
            <person name="Steele A.D."/>
            <person name="Gui C."/>
            <person name="Meng S."/>
            <person name="Li G."/>
            <person name="Viehrig K."/>
            <person name="Ye F."/>
            <person name="Su P."/>
            <person name="Kiefer A.F."/>
            <person name="Nichols A."/>
            <person name="Cepeda A.J."/>
            <person name="Yan W."/>
            <person name="Fan B."/>
            <person name="Jiang Y."/>
            <person name="Adhikari A."/>
            <person name="Zheng C.-J."/>
            <person name="Schuster L."/>
            <person name="Cowan T.M."/>
            <person name="Smanski M.J."/>
            <person name="Chevrette M.G."/>
            <person name="De Carvalho L.P.S."/>
            <person name="Shen B."/>
        </authorList>
    </citation>
    <scope>NUCLEOTIDE SEQUENCE [LARGE SCALE GENOMIC DNA]</scope>
    <source>
        <strain evidence="1 2">NPDC056472</strain>
    </source>
</reference>
<keyword evidence="2" id="KW-1185">Reference proteome</keyword>
<gene>
    <name evidence="1" type="ORF">ACFQ63_13795</name>
</gene>
<evidence type="ECO:0000313" key="2">
    <source>
        <dbReference type="Proteomes" id="UP001600424"/>
    </source>
</evidence>
<accession>A0ABW6IVC1</accession>